<dbReference type="Proteomes" id="UP000246464">
    <property type="component" value="Chromosome 21"/>
</dbReference>
<feature type="region of interest" description="Disordered" evidence="1">
    <location>
        <begin position="1"/>
        <end position="21"/>
    </location>
</feature>
<dbReference type="EMBL" id="CP026263">
    <property type="protein sequence ID" value="AWP20989.1"/>
    <property type="molecule type" value="Genomic_DNA"/>
</dbReference>
<name>A0A2U9CYS1_SCOMX</name>
<proteinExistence type="predicted"/>
<organism evidence="2 3">
    <name type="scientific">Scophthalmus maximus</name>
    <name type="common">Turbot</name>
    <name type="synonym">Psetta maxima</name>
    <dbReference type="NCBI Taxonomy" id="52904"/>
    <lineage>
        <taxon>Eukaryota</taxon>
        <taxon>Metazoa</taxon>
        <taxon>Chordata</taxon>
        <taxon>Craniata</taxon>
        <taxon>Vertebrata</taxon>
        <taxon>Euteleostomi</taxon>
        <taxon>Actinopterygii</taxon>
        <taxon>Neopterygii</taxon>
        <taxon>Teleostei</taxon>
        <taxon>Neoteleostei</taxon>
        <taxon>Acanthomorphata</taxon>
        <taxon>Carangaria</taxon>
        <taxon>Pleuronectiformes</taxon>
        <taxon>Pleuronectoidei</taxon>
        <taxon>Scophthalmidae</taxon>
        <taxon>Scophthalmus</taxon>
    </lineage>
</organism>
<keyword evidence="3" id="KW-1185">Reference proteome</keyword>
<evidence type="ECO:0000256" key="1">
    <source>
        <dbReference type="SAM" id="MobiDB-lite"/>
    </source>
</evidence>
<dbReference type="AlphaFoldDB" id="A0A2U9CYS1"/>
<protein>
    <submittedName>
        <fullName evidence="2">Uncharacterized protein</fullName>
    </submittedName>
</protein>
<reference evidence="2 3" key="1">
    <citation type="submission" date="2017-12" db="EMBL/GenBank/DDBJ databases">
        <title>Integrating genomic resources of turbot (Scophthalmus maximus) in depth evaluation of genetic and physical mapping variation across individuals.</title>
        <authorList>
            <person name="Martinez P."/>
        </authorList>
    </citation>
    <scope>NUCLEOTIDE SEQUENCE [LARGE SCALE GENOMIC DNA]</scope>
</reference>
<evidence type="ECO:0000313" key="2">
    <source>
        <dbReference type="EMBL" id="AWP20989.1"/>
    </source>
</evidence>
<gene>
    <name evidence="2" type="ORF">SMAX5B_001974</name>
</gene>
<accession>A0A2U9CYS1</accession>
<sequence>MGNQSSALVDPHTPPRVWSVRNHGIKSEKAMGHESMMDVWPLLLWNVHR</sequence>
<evidence type="ECO:0000313" key="3">
    <source>
        <dbReference type="Proteomes" id="UP000246464"/>
    </source>
</evidence>